<gene>
    <name evidence="2" type="ORF">CAMP_LOCUS12217</name>
</gene>
<organism evidence="2 3">
    <name type="scientific">Caenorhabditis angaria</name>
    <dbReference type="NCBI Taxonomy" id="860376"/>
    <lineage>
        <taxon>Eukaryota</taxon>
        <taxon>Metazoa</taxon>
        <taxon>Ecdysozoa</taxon>
        <taxon>Nematoda</taxon>
        <taxon>Chromadorea</taxon>
        <taxon>Rhabditida</taxon>
        <taxon>Rhabditina</taxon>
        <taxon>Rhabditomorpha</taxon>
        <taxon>Rhabditoidea</taxon>
        <taxon>Rhabditidae</taxon>
        <taxon>Peloderinae</taxon>
        <taxon>Caenorhabditis</taxon>
    </lineage>
</organism>
<name>A0A9P1IQR4_9PELO</name>
<accession>A0A9P1IQR4</accession>
<feature type="compositionally biased region" description="Low complexity" evidence="1">
    <location>
        <begin position="332"/>
        <end position="344"/>
    </location>
</feature>
<keyword evidence="3" id="KW-1185">Reference proteome</keyword>
<comment type="caution">
    <text evidence="2">The sequence shown here is derived from an EMBL/GenBank/DDBJ whole genome shotgun (WGS) entry which is preliminary data.</text>
</comment>
<protein>
    <submittedName>
        <fullName evidence="2">Uncharacterized protein</fullName>
    </submittedName>
</protein>
<dbReference type="AlphaFoldDB" id="A0A9P1IQR4"/>
<evidence type="ECO:0000256" key="1">
    <source>
        <dbReference type="SAM" id="MobiDB-lite"/>
    </source>
</evidence>
<reference evidence="2" key="1">
    <citation type="submission" date="2022-11" db="EMBL/GenBank/DDBJ databases">
        <authorList>
            <person name="Kikuchi T."/>
        </authorList>
    </citation>
    <scope>NUCLEOTIDE SEQUENCE</scope>
    <source>
        <strain evidence="2">PS1010</strain>
    </source>
</reference>
<dbReference type="EMBL" id="CANHGI010000004">
    <property type="protein sequence ID" value="CAI5449580.1"/>
    <property type="molecule type" value="Genomic_DNA"/>
</dbReference>
<evidence type="ECO:0000313" key="3">
    <source>
        <dbReference type="Proteomes" id="UP001152747"/>
    </source>
</evidence>
<sequence>MWQRGVIMNITNNGIFISTHDDTAIMPHRLNQNYQIGDCIEFEGKDRNILSSRKCERFVDFQMKRNGKSICLICDVIDITWKNVARWGKNEVYEAPNNSATGPLSNDALLNSKVSIARACGDDKQYYWHVVGVFQNAKKKEVTENSERIQYKGLICTFGVLTDVKDELYIWIPFRNGRDVMLPVNLRKNIGRDEYIGKWVTFSMKHHLFLDEDSDVRIIEDVFPTRKRADNYEIKVPCIFDLKCQTSKVSELFSDVCGTIIDPAKILDKFKRLYNFREELWVAYQFIDKSRNIRFFLSDEQDSWRERSPERSRNSQYDLGNLKITRYFNDVPEAPGSSASSSSKLQKEEEEEYNEDLENVRRNLKRVKTRIEYLTENGMEIPEKLVLEMANLVSEERKLAKETSSNSSRIDLKNYQRLATLLRDMLRSQRVREEMESWNREGMNEIAKLMSDM</sequence>
<dbReference type="Proteomes" id="UP001152747">
    <property type="component" value="Unassembled WGS sequence"/>
</dbReference>
<feature type="region of interest" description="Disordered" evidence="1">
    <location>
        <begin position="330"/>
        <end position="356"/>
    </location>
</feature>
<proteinExistence type="predicted"/>
<evidence type="ECO:0000313" key="2">
    <source>
        <dbReference type="EMBL" id="CAI5449580.1"/>
    </source>
</evidence>